<keyword evidence="5 8" id="KW-0812">Transmembrane</keyword>
<evidence type="ECO:0000256" key="4">
    <source>
        <dbReference type="ARBA" id="ARBA00022475"/>
    </source>
</evidence>
<evidence type="ECO:0000256" key="7">
    <source>
        <dbReference type="ARBA" id="ARBA00023136"/>
    </source>
</evidence>
<dbReference type="InterPro" id="IPR004776">
    <property type="entry name" value="Mem_transp_PIN-like"/>
</dbReference>
<feature type="transmembrane region" description="Helical" evidence="8">
    <location>
        <begin position="224"/>
        <end position="249"/>
    </location>
</feature>
<protein>
    <submittedName>
        <fullName evidence="9">Transporter</fullName>
    </submittedName>
</protein>
<keyword evidence="4" id="KW-1003">Cell membrane</keyword>
<feature type="transmembrane region" description="Helical" evidence="8">
    <location>
        <begin position="33"/>
        <end position="51"/>
    </location>
</feature>
<evidence type="ECO:0000313" key="9">
    <source>
        <dbReference type="EMBL" id="UTI64526.1"/>
    </source>
</evidence>
<evidence type="ECO:0000313" key="10">
    <source>
        <dbReference type="Proteomes" id="UP001056035"/>
    </source>
</evidence>
<feature type="transmembrane region" description="Helical" evidence="8">
    <location>
        <begin position="58"/>
        <end position="80"/>
    </location>
</feature>
<feature type="transmembrane region" description="Helical" evidence="8">
    <location>
        <begin position="169"/>
        <end position="188"/>
    </location>
</feature>
<accession>A0ABY5DS65</accession>
<evidence type="ECO:0000256" key="5">
    <source>
        <dbReference type="ARBA" id="ARBA00022692"/>
    </source>
</evidence>
<evidence type="ECO:0000256" key="6">
    <source>
        <dbReference type="ARBA" id="ARBA00022989"/>
    </source>
</evidence>
<keyword evidence="7 8" id="KW-0472">Membrane</keyword>
<sequence length="306" mass="31652">MILVIAAILASAGVGAAFEHRWHERSVLLTDRAIRILLFGLMPFVTFFSLVRLDLGSGVGLGLVAGWAELLSVGGLGWLVSTRVLRLDRAAAGTVTICCLLANTGYLGVPMNATLLGHEAIGPAIAWDVAISGPMLFTFGFGIAAACGTEAGDTARERIKAFLTRNPPLLALVAGLLAPDAAAPHALVTAAHDAAIALLPIGFFVLGVHLAREQEVGVVRFPPALSRPVVAVLGLRLVAAPLLFGLFALTLHRVPDAYRLQAAMPCGINALIAAHTYGLDLRLAATAVGWSTAVGVTVLAVAGLVT</sequence>
<comment type="similarity">
    <text evidence="2">Belongs to the auxin efflux carrier (TC 2.A.69) family.</text>
</comment>
<dbReference type="InterPro" id="IPR038770">
    <property type="entry name" value="Na+/solute_symporter_sf"/>
</dbReference>
<reference evidence="9 10" key="1">
    <citation type="submission" date="2022-06" db="EMBL/GenBank/DDBJ databases">
        <title>Paraconexibacter antarcticus.</title>
        <authorList>
            <person name="Kim C.S."/>
        </authorList>
    </citation>
    <scope>NUCLEOTIDE SEQUENCE [LARGE SCALE GENOMIC DNA]</scope>
    <source>
        <strain evidence="9 10">02-257</strain>
    </source>
</reference>
<evidence type="ECO:0000256" key="2">
    <source>
        <dbReference type="ARBA" id="ARBA00010145"/>
    </source>
</evidence>
<comment type="subcellular location">
    <subcellularLocation>
        <location evidence="1">Cell membrane</location>
        <topology evidence="1">Multi-pass membrane protein</topology>
    </subcellularLocation>
</comment>
<dbReference type="Proteomes" id="UP001056035">
    <property type="component" value="Chromosome"/>
</dbReference>
<keyword evidence="3" id="KW-0813">Transport</keyword>
<feature type="transmembrane region" description="Helical" evidence="8">
    <location>
        <begin position="125"/>
        <end position="148"/>
    </location>
</feature>
<keyword evidence="6 8" id="KW-1133">Transmembrane helix</keyword>
<feature type="transmembrane region" description="Helical" evidence="8">
    <location>
        <begin position="194"/>
        <end position="212"/>
    </location>
</feature>
<proteinExistence type="inferred from homology"/>
<dbReference type="PANTHER" id="PTHR36838">
    <property type="entry name" value="AUXIN EFFLUX CARRIER FAMILY PROTEIN"/>
    <property type="match status" value="1"/>
</dbReference>
<gene>
    <name evidence="9" type="ORF">NBH00_24710</name>
</gene>
<name>A0ABY5DS65_9ACTN</name>
<feature type="transmembrane region" description="Helical" evidence="8">
    <location>
        <begin position="283"/>
        <end position="305"/>
    </location>
</feature>
<evidence type="ECO:0000256" key="1">
    <source>
        <dbReference type="ARBA" id="ARBA00004651"/>
    </source>
</evidence>
<dbReference type="Pfam" id="PF03547">
    <property type="entry name" value="Mem_trans"/>
    <property type="match status" value="1"/>
</dbReference>
<dbReference type="EMBL" id="CP098502">
    <property type="protein sequence ID" value="UTI64526.1"/>
    <property type="molecule type" value="Genomic_DNA"/>
</dbReference>
<dbReference type="RefSeq" id="WP_254571227.1">
    <property type="nucleotide sequence ID" value="NZ_CP098502.1"/>
</dbReference>
<evidence type="ECO:0000256" key="8">
    <source>
        <dbReference type="SAM" id="Phobius"/>
    </source>
</evidence>
<evidence type="ECO:0000256" key="3">
    <source>
        <dbReference type="ARBA" id="ARBA00022448"/>
    </source>
</evidence>
<keyword evidence="10" id="KW-1185">Reference proteome</keyword>
<dbReference type="Gene3D" id="1.20.1530.20">
    <property type="match status" value="1"/>
</dbReference>
<dbReference type="PANTHER" id="PTHR36838:SF1">
    <property type="entry name" value="SLR1864 PROTEIN"/>
    <property type="match status" value="1"/>
</dbReference>
<organism evidence="9 10">
    <name type="scientific">Paraconexibacter antarcticus</name>
    <dbReference type="NCBI Taxonomy" id="2949664"/>
    <lineage>
        <taxon>Bacteria</taxon>
        <taxon>Bacillati</taxon>
        <taxon>Actinomycetota</taxon>
        <taxon>Thermoleophilia</taxon>
        <taxon>Solirubrobacterales</taxon>
        <taxon>Paraconexibacteraceae</taxon>
        <taxon>Paraconexibacter</taxon>
    </lineage>
</organism>